<dbReference type="Proteomes" id="UP001165190">
    <property type="component" value="Unassembled WGS sequence"/>
</dbReference>
<evidence type="ECO:0000256" key="1">
    <source>
        <dbReference type="ARBA" id="ARBA00001946"/>
    </source>
</evidence>
<dbReference type="Pfam" id="PF03372">
    <property type="entry name" value="Exo_endo_phos"/>
    <property type="match status" value="1"/>
</dbReference>
<dbReference type="OrthoDB" id="1881450at2759"/>
<evidence type="ECO:0000256" key="3">
    <source>
        <dbReference type="ARBA" id="ARBA00022723"/>
    </source>
</evidence>
<dbReference type="InterPro" id="IPR004808">
    <property type="entry name" value="AP_endonuc_1"/>
</dbReference>
<protein>
    <recommendedName>
        <fullName evidence="6">Endonuclease/exonuclease/phosphatase domain-containing protein</fullName>
    </recommendedName>
</protein>
<accession>A0A9W7ISR0</accession>
<keyword evidence="3" id="KW-0479">Metal-binding</keyword>
<comment type="caution">
    <text evidence="7">The sequence shown here is derived from an EMBL/GenBank/DDBJ whole genome shotgun (WGS) entry which is preliminary data.</text>
</comment>
<evidence type="ECO:0000256" key="4">
    <source>
        <dbReference type="ARBA" id="ARBA00022801"/>
    </source>
</evidence>
<dbReference type="SUPFAM" id="SSF56219">
    <property type="entry name" value="DNase I-like"/>
    <property type="match status" value="1"/>
</dbReference>
<comment type="similarity">
    <text evidence="2">Belongs to the DNA repair enzymes AP/ExoA family.</text>
</comment>
<evidence type="ECO:0000259" key="6">
    <source>
        <dbReference type="Pfam" id="PF03372"/>
    </source>
</evidence>
<reference evidence="7" key="1">
    <citation type="submission" date="2023-05" db="EMBL/GenBank/DDBJ databases">
        <title>Genome and transcriptome analyses reveal genes involved in the formation of fine ridges on petal epidermal cells in Hibiscus trionum.</title>
        <authorList>
            <person name="Koshimizu S."/>
            <person name="Masuda S."/>
            <person name="Ishii T."/>
            <person name="Shirasu K."/>
            <person name="Hoshino A."/>
            <person name="Arita M."/>
        </authorList>
    </citation>
    <scope>NUCLEOTIDE SEQUENCE</scope>
    <source>
        <strain evidence="7">Hamamatsu line</strain>
    </source>
</reference>
<sequence length="280" mass="32864">MRILTWNIRGLGSKLKVSAVNKIIRDNKVEMAFLQETKKESFSEQEVGRLWFDDDFEFQFAKATGRSGGVLTIWDKKKFEAEKSLVASRYVIISGKWVDDNCYFTFINIYAPCEKLGKQLLWDEIVTLRSSWQYPWIMGGDFNAIRARKERKGSGNKRSKLDRFLVDEHWYLEKEDIPVRGLPRKVSDHIPLLMASDIVNWGPRPFKAFDFWFYKADCLKVVKEALEELNSEGKTLPEKLRRVKEAIKCWNVTQENTNSKLADHLAKEGMHRPMIFKAWW</sequence>
<dbReference type="GO" id="GO:0006284">
    <property type="term" value="P:base-excision repair"/>
    <property type="evidence" value="ECO:0007669"/>
    <property type="project" value="TreeGrafter"/>
</dbReference>
<dbReference type="AlphaFoldDB" id="A0A9W7ISR0"/>
<evidence type="ECO:0000313" key="7">
    <source>
        <dbReference type="EMBL" id="GMJ00604.1"/>
    </source>
</evidence>
<name>A0A9W7ISR0_HIBTR</name>
<dbReference type="PANTHER" id="PTHR22748">
    <property type="entry name" value="AP ENDONUCLEASE"/>
    <property type="match status" value="1"/>
</dbReference>
<evidence type="ECO:0000313" key="8">
    <source>
        <dbReference type="Proteomes" id="UP001165190"/>
    </source>
</evidence>
<organism evidence="7 8">
    <name type="scientific">Hibiscus trionum</name>
    <name type="common">Flower of an hour</name>
    <dbReference type="NCBI Taxonomy" id="183268"/>
    <lineage>
        <taxon>Eukaryota</taxon>
        <taxon>Viridiplantae</taxon>
        <taxon>Streptophyta</taxon>
        <taxon>Embryophyta</taxon>
        <taxon>Tracheophyta</taxon>
        <taxon>Spermatophyta</taxon>
        <taxon>Magnoliopsida</taxon>
        <taxon>eudicotyledons</taxon>
        <taxon>Gunneridae</taxon>
        <taxon>Pentapetalae</taxon>
        <taxon>rosids</taxon>
        <taxon>malvids</taxon>
        <taxon>Malvales</taxon>
        <taxon>Malvaceae</taxon>
        <taxon>Malvoideae</taxon>
        <taxon>Hibiscus</taxon>
    </lineage>
</organism>
<dbReference type="PANTHER" id="PTHR22748:SF11">
    <property type="entry name" value="OS07G0184032 PROTEIN"/>
    <property type="match status" value="1"/>
</dbReference>
<dbReference type="GO" id="GO:0003906">
    <property type="term" value="F:DNA-(apurinic or apyrimidinic site) endonuclease activity"/>
    <property type="evidence" value="ECO:0007669"/>
    <property type="project" value="TreeGrafter"/>
</dbReference>
<dbReference type="InterPro" id="IPR005135">
    <property type="entry name" value="Endo/exonuclease/phosphatase"/>
</dbReference>
<proteinExistence type="inferred from homology"/>
<dbReference type="EMBL" id="BSYR01000035">
    <property type="protein sequence ID" value="GMJ00604.1"/>
    <property type="molecule type" value="Genomic_DNA"/>
</dbReference>
<evidence type="ECO:0000256" key="2">
    <source>
        <dbReference type="ARBA" id="ARBA00007092"/>
    </source>
</evidence>
<dbReference type="GO" id="GO:0008081">
    <property type="term" value="F:phosphoric diester hydrolase activity"/>
    <property type="evidence" value="ECO:0007669"/>
    <property type="project" value="TreeGrafter"/>
</dbReference>
<feature type="domain" description="Endonuclease/exonuclease/phosphatase" evidence="6">
    <location>
        <begin position="4"/>
        <end position="189"/>
    </location>
</feature>
<evidence type="ECO:0000256" key="5">
    <source>
        <dbReference type="ARBA" id="ARBA00022842"/>
    </source>
</evidence>
<dbReference type="InterPro" id="IPR036691">
    <property type="entry name" value="Endo/exonu/phosph_ase_sf"/>
</dbReference>
<gene>
    <name evidence="7" type="ORF">HRI_003729700</name>
</gene>
<keyword evidence="5" id="KW-0460">Magnesium</keyword>
<dbReference type="GO" id="GO:0005634">
    <property type="term" value="C:nucleus"/>
    <property type="evidence" value="ECO:0007669"/>
    <property type="project" value="TreeGrafter"/>
</dbReference>
<keyword evidence="8" id="KW-1185">Reference proteome</keyword>
<comment type="cofactor">
    <cofactor evidence="1">
        <name>Mg(2+)</name>
        <dbReference type="ChEBI" id="CHEBI:18420"/>
    </cofactor>
</comment>
<dbReference type="Gene3D" id="3.60.10.10">
    <property type="entry name" value="Endonuclease/exonuclease/phosphatase"/>
    <property type="match status" value="1"/>
</dbReference>
<keyword evidence="4" id="KW-0378">Hydrolase</keyword>
<dbReference type="GO" id="GO:0008311">
    <property type="term" value="F:double-stranded DNA 3'-5' DNA exonuclease activity"/>
    <property type="evidence" value="ECO:0007669"/>
    <property type="project" value="TreeGrafter"/>
</dbReference>
<dbReference type="GO" id="GO:0046872">
    <property type="term" value="F:metal ion binding"/>
    <property type="evidence" value="ECO:0007669"/>
    <property type="project" value="UniProtKB-KW"/>
</dbReference>